<protein>
    <recommendedName>
        <fullName evidence="2">Low molecular weight protein antigen 6 PH domain-containing protein</fullName>
    </recommendedName>
</protein>
<evidence type="ECO:0000313" key="4">
    <source>
        <dbReference type="Proteomes" id="UP000614996"/>
    </source>
</evidence>
<keyword evidence="1" id="KW-0812">Transmembrane</keyword>
<dbReference type="EMBL" id="BOPO01000110">
    <property type="protein sequence ID" value="GIL29950.1"/>
    <property type="molecule type" value="Genomic_DNA"/>
</dbReference>
<gene>
    <name evidence="3" type="ORF">NUM_52040</name>
</gene>
<feature type="domain" description="Low molecular weight protein antigen 6 PH" evidence="2">
    <location>
        <begin position="69"/>
        <end position="118"/>
    </location>
</feature>
<dbReference type="AlphaFoldDB" id="A0A8J4EN62"/>
<sequence>MSGWRRVTRPTWGEKLFAAMCACGVLFAVLVSAALIILWPPETWGDAPKYLGPCAFFGLWFTFTWRRARTGLYANRSALRIRGIIRTRTVAWTDIAAIDTDPARWLGMDMDRKAVWITLTNNTTIETPVQRSNGMPPGGINKDIGPVLRPDAFDELLAELLLYLDSPNARPTP</sequence>
<dbReference type="RefSeq" id="WP_207127600.1">
    <property type="nucleotide sequence ID" value="NZ_BOPO01000110.1"/>
</dbReference>
<evidence type="ECO:0000313" key="3">
    <source>
        <dbReference type="EMBL" id="GIL29950.1"/>
    </source>
</evidence>
<dbReference type="Proteomes" id="UP000614996">
    <property type="component" value="Unassembled WGS sequence"/>
</dbReference>
<proteinExistence type="predicted"/>
<keyword evidence="4" id="KW-1185">Reference proteome</keyword>
<organism evidence="3 4">
    <name type="scientific">Actinocatenispora comari</name>
    <dbReference type="NCBI Taxonomy" id="2807577"/>
    <lineage>
        <taxon>Bacteria</taxon>
        <taxon>Bacillati</taxon>
        <taxon>Actinomycetota</taxon>
        <taxon>Actinomycetes</taxon>
        <taxon>Micromonosporales</taxon>
        <taxon>Micromonosporaceae</taxon>
        <taxon>Actinocatenispora</taxon>
    </lineage>
</organism>
<reference evidence="4" key="1">
    <citation type="journal article" date="2021" name="Int. J. Syst. Evol. Microbiol.">
        <title>Actinocatenispora comari sp. nov., an endophytic actinomycete isolated from aerial parts of Comarum salesowianum.</title>
        <authorList>
            <person name="Oyunbileg N."/>
            <person name="Iizaka Y."/>
            <person name="Hamada M."/>
            <person name="Davaapurev B.O."/>
            <person name="Fukumoto A."/>
            <person name="Tsetseg B."/>
            <person name="Kato F."/>
            <person name="Tamura T."/>
            <person name="Batkhuu J."/>
            <person name="Anzai Y."/>
        </authorList>
    </citation>
    <scope>NUCLEOTIDE SEQUENCE [LARGE SCALE GENOMIC DNA]</scope>
    <source>
        <strain evidence="4">NUM-2625</strain>
    </source>
</reference>
<comment type="caution">
    <text evidence="3">The sequence shown here is derived from an EMBL/GenBank/DDBJ whole genome shotgun (WGS) entry which is preliminary data.</text>
</comment>
<dbReference type="Pfam" id="PF10756">
    <property type="entry name" value="bPH_6"/>
    <property type="match status" value="1"/>
</dbReference>
<keyword evidence="1" id="KW-0472">Membrane</keyword>
<evidence type="ECO:0000259" key="2">
    <source>
        <dbReference type="Pfam" id="PF10756"/>
    </source>
</evidence>
<feature type="transmembrane region" description="Helical" evidence="1">
    <location>
        <begin position="16"/>
        <end position="38"/>
    </location>
</feature>
<keyword evidence="1" id="KW-1133">Transmembrane helix</keyword>
<evidence type="ECO:0000256" key="1">
    <source>
        <dbReference type="SAM" id="Phobius"/>
    </source>
</evidence>
<dbReference type="InterPro" id="IPR019692">
    <property type="entry name" value="CFP-6_PH"/>
</dbReference>
<accession>A0A8J4EN62</accession>
<name>A0A8J4EN62_9ACTN</name>
<feature type="transmembrane region" description="Helical" evidence="1">
    <location>
        <begin position="50"/>
        <end position="68"/>
    </location>
</feature>